<dbReference type="InterPro" id="IPR013320">
    <property type="entry name" value="ConA-like_dom_sf"/>
</dbReference>
<evidence type="ECO:0000313" key="6">
    <source>
        <dbReference type="Proteomes" id="UP001174136"/>
    </source>
</evidence>
<dbReference type="Gene3D" id="2.60.120.200">
    <property type="match status" value="6"/>
</dbReference>
<dbReference type="Pfam" id="PF00057">
    <property type="entry name" value="Ldl_recept_a"/>
    <property type="match status" value="1"/>
</dbReference>
<keyword evidence="3" id="KW-1133">Transmembrane helix</keyword>
<feature type="transmembrane region" description="Helical" evidence="3">
    <location>
        <begin position="1094"/>
        <end position="1116"/>
    </location>
</feature>
<feature type="domain" description="MAM" evidence="4">
    <location>
        <begin position="605"/>
        <end position="754"/>
    </location>
</feature>
<dbReference type="SMART" id="SM00192">
    <property type="entry name" value="LDLa"/>
    <property type="match status" value="2"/>
</dbReference>
<keyword evidence="3" id="KW-0472">Membrane</keyword>
<evidence type="ECO:0000259" key="4">
    <source>
        <dbReference type="PROSITE" id="PS50060"/>
    </source>
</evidence>
<comment type="caution">
    <text evidence="5">The sequence shown here is derived from an EMBL/GenBank/DDBJ whole genome shotgun (WGS) entry which is preliminary data.</text>
</comment>
<dbReference type="Proteomes" id="UP001174136">
    <property type="component" value="Unassembled WGS sequence"/>
</dbReference>
<dbReference type="GO" id="GO:0016020">
    <property type="term" value="C:membrane"/>
    <property type="evidence" value="ECO:0007669"/>
    <property type="project" value="InterPro"/>
</dbReference>
<dbReference type="PANTHER" id="PTHR23282">
    <property type="entry name" value="APICAL ENDOSOMAL GLYCOPROTEIN PRECURSOR"/>
    <property type="match status" value="1"/>
</dbReference>
<dbReference type="AlphaFoldDB" id="A0AA47MXU7"/>
<feature type="disulfide bond" evidence="2">
    <location>
        <begin position="206"/>
        <end position="224"/>
    </location>
</feature>
<feature type="domain" description="MAM" evidence="4">
    <location>
        <begin position="24"/>
        <end position="190"/>
    </location>
</feature>
<dbReference type="EMBL" id="JAOPHQ010002099">
    <property type="protein sequence ID" value="KAK0148140.1"/>
    <property type="molecule type" value="Genomic_DNA"/>
</dbReference>
<feature type="domain" description="MAM" evidence="4">
    <location>
        <begin position="424"/>
        <end position="595"/>
    </location>
</feature>
<proteinExistence type="predicted"/>
<evidence type="ECO:0000313" key="5">
    <source>
        <dbReference type="EMBL" id="KAK0148140.1"/>
    </source>
</evidence>
<feature type="domain" description="MAM" evidence="4">
    <location>
        <begin position="756"/>
        <end position="917"/>
    </location>
</feature>
<evidence type="ECO:0000256" key="3">
    <source>
        <dbReference type="SAM" id="Phobius"/>
    </source>
</evidence>
<feature type="domain" description="MAM" evidence="4">
    <location>
        <begin position="920"/>
        <end position="1075"/>
    </location>
</feature>
<sequence>MCDFTCDCSTCSDENNCGYSGRSFACDFEDVMRCGWVSEASHPNYQWEAAQRGASQSPSGPSSDYTTGTATGWYMGLMAVTSDAPETAELRSPLMNNSAPTCRLHLRYFTWDAGHTGLGPVPLWASVLRENGEGLLVWRPGSSSVDGWREADIFLGRIPSTFRINLHSQRAVGLRGDVAIDQLEFLDCALPAPSPGGGCAEGMLQCARGGCVAQRQVCDGTDDCGDGTDEQTCEDYWACDFEDGLCDWDLRSFSPLKWNRITQNLISTTDPLKGPGRDHSTNSASGHFLYVTVPEGGLGADWAAFQTPLLEPTNSTHPCKLVLYSHQFGPRAGGLAIMVASKTITPVWERGGALGDLWVKAEVEVVSSTAFKLLVMAAIRDAEYGGIGVDSLRLSPECRRSTGNVTLEEFPNPPEDPCTPDSSKMCDFEADCKDAADEAECGDFSYAQGSSGWTDRSVGSQGWKLHKTSNSTTKEEYLYVSEAPGQQLTEAQSLSPPLGPSGPACTLNFSYALTGTPDHIGELSVRLIDSLLGVLPKLWEFSGRTGAEETAWRTAEVAVGHRQYRFHLAFEARATTLSHNAKIRVKDVRYHNCHANYFPLPPSAMSCNFEDGLCGWYQDHSDNFDWTLLSGMDHTIRIGKSLVVDFWDPNLRGASGRLRSFPLEAFPEERCLAFFYKLYGTQTGVLNVKVMDSNGFELLLWTRSGAHGNFWHEEQCPVPHQLTKFQLVFEVVRSGFDGRVAIDDVALLERPCSLPRLCSFEGQPCGYTSSGDVRWAHRNGHMAAHAGGPKTDHTLETELGFFMMVHSGRDDLRPDGRTALTSPVQSGSAHTQCVHFWYHTGGSRPGLFSVYMKPVTGDRVKIFSNNLNQGDVWRHGNANISSELVDWQLEFEVVGVGGKDTHVAIDDVSLMAHPCDGEGARCTLEHGLCGWSNTNLLDWDITSGETETHYDVPLQDHLGAEQGHFLFFPSSSRTPANQNARLVSVHLPPTKGTCLKFWAHRLSSADNLLKVWRLTGVNQLHHLLTVKEVGGPWVRFNVSITSTHSYQIVLEGIQGTAGLLALDDIQYTVGTDCEGRVTDPLETSGQRDQNTGGVAASVVVFLFLLGTLAALLVFYLHTRQKANQLLPGQAAGQSEVSSRAKGFNNEGYTPENEVSFISTEIHIRFDIW</sequence>
<dbReference type="SUPFAM" id="SSF57424">
    <property type="entry name" value="LDL receptor-like module"/>
    <property type="match status" value="1"/>
</dbReference>
<keyword evidence="3" id="KW-0812">Transmembrane</keyword>
<dbReference type="InterPro" id="IPR002172">
    <property type="entry name" value="LDrepeatLR_classA_rpt"/>
</dbReference>
<evidence type="ECO:0000256" key="1">
    <source>
        <dbReference type="ARBA" id="ARBA00023157"/>
    </source>
</evidence>
<dbReference type="Pfam" id="PF00629">
    <property type="entry name" value="MAM"/>
    <property type="match status" value="6"/>
</dbReference>
<gene>
    <name evidence="5" type="primary">Mamdc4</name>
    <name evidence="5" type="ORF">N1851_012148</name>
</gene>
<accession>A0AA47MXU7</accession>
<feature type="disulfide bond" evidence="2">
    <location>
        <begin position="218"/>
        <end position="233"/>
    </location>
</feature>
<evidence type="ECO:0000256" key="2">
    <source>
        <dbReference type="PROSITE-ProRule" id="PRU00124"/>
    </source>
</evidence>
<dbReference type="CDD" id="cd00112">
    <property type="entry name" value="LDLa"/>
    <property type="match status" value="1"/>
</dbReference>
<dbReference type="InterPro" id="IPR051560">
    <property type="entry name" value="MAM_domain-containing"/>
</dbReference>
<dbReference type="PROSITE" id="PS01209">
    <property type="entry name" value="LDLRA_1"/>
    <property type="match status" value="1"/>
</dbReference>
<dbReference type="PANTHER" id="PTHR23282:SF145">
    <property type="entry name" value="APICAL ENDOSOMAL GLYCOPROTEIN ISOFORM X1"/>
    <property type="match status" value="1"/>
</dbReference>
<organism evidence="5 6">
    <name type="scientific">Merluccius polli</name>
    <name type="common">Benguela hake</name>
    <name type="synonym">Merluccius cadenati</name>
    <dbReference type="NCBI Taxonomy" id="89951"/>
    <lineage>
        <taxon>Eukaryota</taxon>
        <taxon>Metazoa</taxon>
        <taxon>Chordata</taxon>
        <taxon>Craniata</taxon>
        <taxon>Vertebrata</taxon>
        <taxon>Euteleostomi</taxon>
        <taxon>Actinopterygii</taxon>
        <taxon>Neopterygii</taxon>
        <taxon>Teleostei</taxon>
        <taxon>Neoteleostei</taxon>
        <taxon>Acanthomorphata</taxon>
        <taxon>Zeiogadaria</taxon>
        <taxon>Gadariae</taxon>
        <taxon>Gadiformes</taxon>
        <taxon>Gadoidei</taxon>
        <taxon>Merlucciidae</taxon>
        <taxon>Merluccius</taxon>
    </lineage>
</organism>
<keyword evidence="6" id="KW-1185">Reference proteome</keyword>
<dbReference type="InterPro" id="IPR036055">
    <property type="entry name" value="LDL_receptor-like_sf"/>
</dbReference>
<dbReference type="InterPro" id="IPR023415">
    <property type="entry name" value="LDLR_class-A_CS"/>
</dbReference>
<dbReference type="InterPro" id="IPR000998">
    <property type="entry name" value="MAM_dom"/>
</dbReference>
<keyword evidence="1 2" id="KW-1015">Disulfide bond</keyword>
<dbReference type="SMART" id="SM00137">
    <property type="entry name" value="MAM"/>
    <property type="match status" value="5"/>
</dbReference>
<feature type="disulfide bond" evidence="2">
    <location>
        <begin position="199"/>
        <end position="211"/>
    </location>
</feature>
<dbReference type="PROSITE" id="PS50068">
    <property type="entry name" value="LDLRA_2"/>
    <property type="match status" value="1"/>
</dbReference>
<reference evidence="5" key="1">
    <citation type="journal article" date="2023" name="Front. Mar. Sci.">
        <title>A new Merluccius polli reference genome to investigate the effects of global change in West African waters.</title>
        <authorList>
            <person name="Mateo J.L."/>
            <person name="Blanco-Fernandez C."/>
            <person name="Garcia-Vazquez E."/>
            <person name="Machado-Schiaffino G."/>
        </authorList>
    </citation>
    <scope>NUCLEOTIDE SEQUENCE</scope>
    <source>
        <strain evidence="5">C29</strain>
        <tissue evidence="5">Fin</tissue>
    </source>
</reference>
<name>A0AA47MXU7_MERPO</name>
<dbReference type="SUPFAM" id="SSF49899">
    <property type="entry name" value="Concanavalin A-like lectins/glucanases"/>
    <property type="match status" value="6"/>
</dbReference>
<dbReference type="CDD" id="cd06263">
    <property type="entry name" value="MAM"/>
    <property type="match status" value="4"/>
</dbReference>
<dbReference type="PROSITE" id="PS50060">
    <property type="entry name" value="MAM_2"/>
    <property type="match status" value="6"/>
</dbReference>
<dbReference type="Gene3D" id="4.10.400.10">
    <property type="entry name" value="Low-density Lipoprotein Receptor"/>
    <property type="match status" value="1"/>
</dbReference>
<dbReference type="PRINTS" id="PR00261">
    <property type="entry name" value="LDLRECEPTOR"/>
</dbReference>
<protein>
    <submittedName>
        <fullName evidence="5">Apical endosomal glycoprotein</fullName>
    </submittedName>
</protein>
<feature type="domain" description="MAM" evidence="4">
    <location>
        <begin position="237"/>
        <end position="400"/>
    </location>
</feature>